<feature type="domain" description="RNA polymerase sigma-70 region 2" evidence="6">
    <location>
        <begin position="27"/>
        <end position="92"/>
    </location>
</feature>
<dbReference type="InterPro" id="IPR014284">
    <property type="entry name" value="RNA_pol_sigma-70_dom"/>
</dbReference>
<dbReference type="AlphaFoldDB" id="A0A7W9SKQ5"/>
<keyword evidence="9" id="KW-1185">Reference proteome</keyword>
<evidence type="ECO:0000259" key="6">
    <source>
        <dbReference type="Pfam" id="PF04542"/>
    </source>
</evidence>
<dbReference type="InterPro" id="IPR007630">
    <property type="entry name" value="RNA_pol_sigma70_r4"/>
</dbReference>
<dbReference type="CDD" id="cd06171">
    <property type="entry name" value="Sigma70_r4"/>
    <property type="match status" value="1"/>
</dbReference>
<keyword evidence="4" id="KW-0238">DNA-binding</keyword>
<evidence type="ECO:0000313" key="8">
    <source>
        <dbReference type="EMBL" id="MBB6048427.1"/>
    </source>
</evidence>
<dbReference type="InterPro" id="IPR036388">
    <property type="entry name" value="WH-like_DNA-bd_sf"/>
</dbReference>
<comment type="similarity">
    <text evidence="1">Belongs to the sigma-70 factor family. ECF subfamily.</text>
</comment>
<dbReference type="Gene3D" id="1.10.10.10">
    <property type="entry name" value="Winged helix-like DNA-binding domain superfamily/Winged helix DNA-binding domain"/>
    <property type="match status" value="1"/>
</dbReference>
<dbReference type="EMBL" id="JACHGW010000001">
    <property type="protein sequence ID" value="MBB6048427.1"/>
    <property type="molecule type" value="Genomic_DNA"/>
</dbReference>
<sequence length="422" mass="46486">MRTLTDQELLRRYVRQRSAEAFGELGRRYANLVFSACLRETHDRTLAEDAAQAVFLLLSQKAHTLRDPKKLPSWLFSVAVLTSKNLMKAERRRAGYEEAFAKEAAVVTPAVDVGEVLPELNTALTQLRPAEQTAILLRFMEQKSLTEVGEALGVSENTARMRVNRALQKLQQRLGKLGVTVSVAALSLALERESAAHTAPETLVAFTAQIGAEGMIAGTGKAVLLTQRIDHQLQVASQRHRGRALTAGLLLVGVCALGGHLVTQSPTDSRLQLALAAQGNAVFAPLAGTWDGTLEYTRNGSRERSRIPVRAAISVGANVLQWQNKTREDLPIAQPGQTLYLDYGGGVSLTNGGLAQPAQEVSQLVEFTKKSSGTFILLVTHPTQEMRYTFTLQGNTLECLWERRNPDRSFERMNYWTLTRKK</sequence>
<name>A0A7W9SKQ5_ARMRO</name>
<dbReference type="InterPro" id="IPR039425">
    <property type="entry name" value="RNA_pol_sigma-70-like"/>
</dbReference>
<proteinExistence type="inferred from homology"/>
<reference evidence="8 9" key="1">
    <citation type="submission" date="2020-08" db="EMBL/GenBank/DDBJ databases">
        <title>Genomic Encyclopedia of Type Strains, Phase IV (KMG-IV): sequencing the most valuable type-strain genomes for metagenomic binning, comparative biology and taxonomic classification.</title>
        <authorList>
            <person name="Goeker M."/>
        </authorList>
    </citation>
    <scope>NUCLEOTIDE SEQUENCE [LARGE SCALE GENOMIC DNA]</scope>
    <source>
        <strain evidence="8 9">DSM 23562</strain>
    </source>
</reference>
<dbReference type="InterPro" id="IPR013325">
    <property type="entry name" value="RNA_pol_sigma_r2"/>
</dbReference>
<dbReference type="Proteomes" id="UP000520814">
    <property type="component" value="Unassembled WGS sequence"/>
</dbReference>
<dbReference type="Gene3D" id="1.10.1740.10">
    <property type="match status" value="1"/>
</dbReference>
<dbReference type="GO" id="GO:0016987">
    <property type="term" value="F:sigma factor activity"/>
    <property type="evidence" value="ECO:0007669"/>
    <property type="project" value="UniProtKB-KW"/>
</dbReference>
<evidence type="ECO:0000256" key="3">
    <source>
        <dbReference type="ARBA" id="ARBA00023082"/>
    </source>
</evidence>
<feature type="domain" description="RNA polymerase sigma-70 region 4" evidence="7">
    <location>
        <begin position="123"/>
        <end position="171"/>
    </location>
</feature>
<dbReference type="PANTHER" id="PTHR43133">
    <property type="entry name" value="RNA POLYMERASE ECF-TYPE SIGMA FACTO"/>
    <property type="match status" value="1"/>
</dbReference>
<dbReference type="InterPro" id="IPR007627">
    <property type="entry name" value="RNA_pol_sigma70_r2"/>
</dbReference>
<keyword evidence="2" id="KW-0805">Transcription regulation</keyword>
<organism evidence="8 9">
    <name type="scientific">Armatimonas rosea</name>
    <dbReference type="NCBI Taxonomy" id="685828"/>
    <lineage>
        <taxon>Bacteria</taxon>
        <taxon>Bacillati</taxon>
        <taxon>Armatimonadota</taxon>
        <taxon>Armatimonadia</taxon>
        <taxon>Armatimonadales</taxon>
        <taxon>Armatimonadaceae</taxon>
        <taxon>Armatimonas</taxon>
    </lineage>
</organism>
<protein>
    <submittedName>
        <fullName evidence="8">RNA polymerase sigma factor (Sigma-70 family)</fullName>
    </submittedName>
</protein>
<evidence type="ECO:0000256" key="1">
    <source>
        <dbReference type="ARBA" id="ARBA00010641"/>
    </source>
</evidence>
<accession>A0A7W9SKQ5</accession>
<dbReference type="GO" id="GO:0006352">
    <property type="term" value="P:DNA-templated transcription initiation"/>
    <property type="evidence" value="ECO:0007669"/>
    <property type="project" value="InterPro"/>
</dbReference>
<dbReference type="InterPro" id="IPR013324">
    <property type="entry name" value="RNA_pol_sigma_r3/r4-like"/>
</dbReference>
<dbReference type="SUPFAM" id="SSF88659">
    <property type="entry name" value="Sigma3 and sigma4 domains of RNA polymerase sigma factors"/>
    <property type="match status" value="1"/>
</dbReference>
<dbReference type="Pfam" id="PF04542">
    <property type="entry name" value="Sigma70_r2"/>
    <property type="match status" value="1"/>
</dbReference>
<evidence type="ECO:0000313" key="9">
    <source>
        <dbReference type="Proteomes" id="UP000520814"/>
    </source>
</evidence>
<comment type="caution">
    <text evidence="8">The sequence shown here is derived from an EMBL/GenBank/DDBJ whole genome shotgun (WGS) entry which is preliminary data.</text>
</comment>
<dbReference type="RefSeq" id="WP_184192010.1">
    <property type="nucleotide sequence ID" value="NZ_JACHGW010000001.1"/>
</dbReference>
<dbReference type="PANTHER" id="PTHR43133:SF51">
    <property type="entry name" value="RNA POLYMERASE SIGMA FACTOR"/>
    <property type="match status" value="1"/>
</dbReference>
<keyword evidence="3" id="KW-0731">Sigma factor</keyword>
<dbReference type="GO" id="GO:0003677">
    <property type="term" value="F:DNA binding"/>
    <property type="evidence" value="ECO:0007669"/>
    <property type="project" value="UniProtKB-KW"/>
</dbReference>
<evidence type="ECO:0000256" key="4">
    <source>
        <dbReference type="ARBA" id="ARBA00023125"/>
    </source>
</evidence>
<evidence type="ECO:0000256" key="2">
    <source>
        <dbReference type="ARBA" id="ARBA00023015"/>
    </source>
</evidence>
<evidence type="ECO:0000259" key="7">
    <source>
        <dbReference type="Pfam" id="PF04545"/>
    </source>
</evidence>
<dbReference type="NCBIfam" id="TIGR02937">
    <property type="entry name" value="sigma70-ECF"/>
    <property type="match status" value="1"/>
</dbReference>
<evidence type="ECO:0000256" key="5">
    <source>
        <dbReference type="ARBA" id="ARBA00023163"/>
    </source>
</evidence>
<dbReference type="SUPFAM" id="SSF88946">
    <property type="entry name" value="Sigma2 domain of RNA polymerase sigma factors"/>
    <property type="match status" value="1"/>
</dbReference>
<gene>
    <name evidence="8" type="ORF">HNQ39_000189</name>
</gene>
<keyword evidence="5" id="KW-0804">Transcription</keyword>
<dbReference type="Pfam" id="PF04545">
    <property type="entry name" value="Sigma70_r4"/>
    <property type="match status" value="1"/>
</dbReference>